<evidence type="ECO:0000256" key="2">
    <source>
        <dbReference type="ARBA" id="ARBA00009747"/>
    </source>
</evidence>
<keyword evidence="6" id="KW-0547">Nucleotide-binding</keyword>
<evidence type="ECO:0000256" key="4">
    <source>
        <dbReference type="ARBA" id="ARBA00022695"/>
    </source>
</evidence>
<keyword evidence="3" id="KW-0808">Transferase</keyword>
<dbReference type="InterPro" id="IPR003846">
    <property type="entry name" value="SelO"/>
</dbReference>
<dbReference type="AlphaFoldDB" id="A0AAN9W1W2"/>
<keyword evidence="7" id="KW-0067">ATP-binding</keyword>
<gene>
    <name evidence="10" type="ORF">R5R35_006368</name>
</gene>
<comment type="caution">
    <text evidence="10">The sequence shown here is derived from an EMBL/GenBank/DDBJ whole genome shotgun (WGS) entry which is preliminary data.</text>
</comment>
<accession>A0AAN9W1W2</accession>
<dbReference type="GO" id="GO:0005524">
    <property type="term" value="F:ATP binding"/>
    <property type="evidence" value="ECO:0007669"/>
    <property type="project" value="UniProtKB-KW"/>
</dbReference>
<keyword evidence="11" id="KW-1185">Reference proteome</keyword>
<sequence>MEDSKSQCDVLKKSLSEWSFSTPKLLLLPIDKVESNYIRRNVIGAVFSKVSPTPLKHKISLVSYSKDALINILDMDPSITESEDFTEFVSGNLVLSSSVPLAHRYGGHQFGTWAMQLGDGRAHLLGEYINNKGEHWELQLKGSGMTPYSRDGDGRAVLRSSIREFLCSEAMHYLGVPTSRAAALVVSNDPVLRDQFYNGFPELEKAAVVLRLAPTWFRFGSLELLARQGEVTTLKILTDFIIQEHFPSINPLDEDRYLQMFDEVSHKTLQLVAQWQGVGFTHGVLNTDNMSLLSVTIDYGPFGYLDAYHERYIPNNSDKEGRYCYGRQPEIVIWNLEKLARALSVLLNQERTGQLMEMVKNLQKHANDKLSVVFRKKLGLTTDQPGDLQLTQQLLNLMQETSTDFTMGFCQLGEVQLEHILEPEHTKEKWALETLKKAKTFQTFIEAYKKRIALEPELTESKRQALMKANNPRYVLRQWMAQSAIKKAENYDFSEVNLLLKVLQTPFSYQEEAEEMSYSSPPPCWARHIKVSCSS</sequence>
<evidence type="ECO:0000256" key="8">
    <source>
        <dbReference type="ARBA" id="ARBA00022842"/>
    </source>
</evidence>
<comment type="cofactor">
    <cofactor evidence="1">
        <name>Mg(2+)</name>
        <dbReference type="ChEBI" id="CHEBI:18420"/>
    </cofactor>
</comment>
<keyword evidence="5" id="KW-0479">Metal-binding</keyword>
<keyword evidence="4" id="KW-0548">Nucleotidyltransferase</keyword>
<keyword evidence="8" id="KW-0460">Magnesium</keyword>
<dbReference type="GO" id="GO:0046872">
    <property type="term" value="F:metal ion binding"/>
    <property type="evidence" value="ECO:0007669"/>
    <property type="project" value="UniProtKB-KW"/>
</dbReference>
<evidence type="ECO:0000256" key="1">
    <source>
        <dbReference type="ARBA" id="ARBA00001946"/>
    </source>
</evidence>
<name>A0AAN9W1W2_9ORTH</name>
<evidence type="ECO:0000256" key="6">
    <source>
        <dbReference type="ARBA" id="ARBA00022741"/>
    </source>
</evidence>
<dbReference type="GO" id="GO:0016779">
    <property type="term" value="F:nucleotidyltransferase activity"/>
    <property type="evidence" value="ECO:0007669"/>
    <property type="project" value="UniProtKB-KW"/>
</dbReference>
<reference evidence="10 11" key="1">
    <citation type="submission" date="2024-03" db="EMBL/GenBank/DDBJ databases">
        <title>The genome assembly and annotation of the cricket Gryllus longicercus Weissman &amp; Gray.</title>
        <authorList>
            <person name="Szrajer S."/>
            <person name="Gray D."/>
            <person name="Ylla G."/>
        </authorList>
    </citation>
    <scope>NUCLEOTIDE SEQUENCE [LARGE SCALE GENOMIC DNA]</scope>
    <source>
        <strain evidence="10">DAG 2021-001</strain>
        <tissue evidence="10">Whole body minus gut</tissue>
    </source>
</reference>
<dbReference type="EMBL" id="JAZDUA010000016">
    <property type="protein sequence ID" value="KAK7873146.1"/>
    <property type="molecule type" value="Genomic_DNA"/>
</dbReference>
<dbReference type="PANTHER" id="PTHR12153:SF18">
    <property type="entry name" value="SELENOPROTEIN O"/>
    <property type="match status" value="1"/>
</dbReference>
<dbReference type="NCBIfam" id="NF000658">
    <property type="entry name" value="PRK00029.1"/>
    <property type="match status" value="1"/>
</dbReference>
<dbReference type="HAMAP" id="MF_00692">
    <property type="entry name" value="SelO"/>
    <property type="match status" value="1"/>
</dbReference>
<dbReference type="PANTHER" id="PTHR12153">
    <property type="entry name" value="SELENOPROTEIN O"/>
    <property type="match status" value="1"/>
</dbReference>
<evidence type="ECO:0000313" key="11">
    <source>
        <dbReference type="Proteomes" id="UP001378592"/>
    </source>
</evidence>
<evidence type="ECO:0000256" key="5">
    <source>
        <dbReference type="ARBA" id="ARBA00022723"/>
    </source>
</evidence>
<dbReference type="Pfam" id="PF02696">
    <property type="entry name" value="SelO"/>
    <property type="match status" value="1"/>
</dbReference>
<evidence type="ECO:0000313" key="10">
    <source>
        <dbReference type="EMBL" id="KAK7873146.1"/>
    </source>
</evidence>
<evidence type="ECO:0000256" key="7">
    <source>
        <dbReference type="ARBA" id="ARBA00022840"/>
    </source>
</evidence>
<evidence type="ECO:0000256" key="3">
    <source>
        <dbReference type="ARBA" id="ARBA00022679"/>
    </source>
</evidence>
<protein>
    <recommendedName>
        <fullName evidence="9">Selenoprotein O</fullName>
    </recommendedName>
</protein>
<organism evidence="10 11">
    <name type="scientific">Gryllus longicercus</name>
    <dbReference type="NCBI Taxonomy" id="2509291"/>
    <lineage>
        <taxon>Eukaryota</taxon>
        <taxon>Metazoa</taxon>
        <taxon>Ecdysozoa</taxon>
        <taxon>Arthropoda</taxon>
        <taxon>Hexapoda</taxon>
        <taxon>Insecta</taxon>
        <taxon>Pterygota</taxon>
        <taxon>Neoptera</taxon>
        <taxon>Polyneoptera</taxon>
        <taxon>Orthoptera</taxon>
        <taxon>Ensifera</taxon>
        <taxon>Gryllidea</taxon>
        <taxon>Grylloidea</taxon>
        <taxon>Gryllidae</taxon>
        <taxon>Gryllinae</taxon>
        <taxon>Gryllus</taxon>
    </lineage>
</organism>
<comment type="similarity">
    <text evidence="2">Belongs to the SELO family.</text>
</comment>
<evidence type="ECO:0000256" key="9">
    <source>
        <dbReference type="ARBA" id="ARBA00031547"/>
    </source>
</evidence>
<dbReference type="Proteomes" id="UP001378592">
    <property type="component" value="Unassembled WGS sequence"/>
</dbReference>
<proteinExistence type="inferred from homology"/>